<keyword evidence="8" id="KW-0479">Metal-binding</keyword>
<dbReference type="PANTHER" id="PTHR47669:SF1">
    <property type="entry name" value="PHOSPHATIDYLINOSITOL TRANSFER PROTEIN SFH5"/>
    <property type="match status" value="1"/>
</dbReference>
<reference evidence="20" key="1">
    <citation type="journal article" date="2012" name="MBio">
        <title>Comparative genome analysis of Trichophyton rubrum and related dermatophytes reveals candidate genes involved in infection.</title>
        <authorList>
            <person name="Martinez D.A."/>
            <person name="Oliver B.G."/>
            <person name="Graeser Y."/>
            <person name="Goldberg J.M."/>
            <person name="Li W."/>
            <person name="Martinez-Rossi N.M."/>
            <person name="Monod M."/>
            <person name="Shelest E."/>
            <person name="Barton R.C."/>
            <person name="Birch E."/>
            <person name="Brakhage A.A."/>
            <person name="Chen Z."/>
            <person name="Gurr S.J."/>
            <person name="Heiman D."/>
            <person name="Heitman J."/>
            <person name="Kosti I."/>
            <person name="Rossi A."/>
            <person name="Saif S."/>
            <person name="Samalova M."/>
            <person name="Saunders C.W."/>
            <person name="Shea T."/>
            <person name="Summerbell R.C."/>
            <person name="Xu J."/>
            <person name="Young S."/>
            <person name="Zeng Q."/>
            <person name="Birren B.W."/>
            <person name="Cuomo C.A."/>
            <person name="White T.C."/>
        </authorList>
    </citation>
    <scope>NUCLEOTIDE SEQUENCE [LARGE SCALE GENOMIC DNA]</scope>
    <source>
        <strain evidence="20">ATCC MYA-4605 / CBS 113480</strain>
    </source>
</reference>
<feature type="compositionally biased region" description="Basic and acidic residues" evidence="17">
    <location>
        <begin position="24"/>
        <end position="40"/>
    </location>
</feature>
<feature type="domain" description="CRAL-TRIO" evidence="18">
    <location>
        <begin position="166"/>
        <end position="343"/>
    </location>
</feature>
<dbReference type="VEuPathDB" id="FungiDB:MCYG_01818"/>
<dbReference type="Pfam" id="PF00650">
    <property type="entry name" value="CRAL_TRIO"/>
    <property type="match status" value="1"/>
</dbReference>
<dbReference type="HOGENOM" id="CLU_045138_1_0_1"/>
<comment type="catalytic activity">
    <reaction evidence="14">
        <text>a 1,2-diacyl-sn-glycero-3-phospho-(1D-myo-inositol)(in) = a 1,2-diacyl-sn-glycero-3-phospho-(1D-myo-inositol)(out)</text>
        <dbReference type="Rhea" id="RHEA:38691"/>
        <dbReference type="ChEBI" id="CHEBI:57880"/>
    </reaction>
    <physiologicalReaction direction="left-to-right" evidence="14">
        <dbReference type="Rhea" id="RHEA:38692"/>
    </physiologicalReaction>
</comment>
<dbReference type="GO" id="GO:0017157">
    <property type="term" value="P:regulation of exocytosis"/>
    <property type="evidence" value="ECO:0007669"/>
    <property type="project" value="TreeGrafter"/>
</dbReference>
<evidence type="ECO:0000256" key="17">
    <source>
        <dbReference type="SAM" id="MobiDB-lite"/>
    </source>
</evidence>
<evidence type="ECO:0000256" key="3">
    <source>
        <dbReference type="ARBA" id="ARBA00006667"/>
    </source>
</evidence>
<sequence>MEKTQEKTEQPAARTEAPAAVVSEKVEKPVEKPVEEKEAEQAPSKPTEVSKEADPVEKTKTDAGATAQVKAEEPAPADNCPEYLAQHAGLAQFFDRLPAILEATGHKEMWGVPLRDSEDVPTVNIMIKFLRANEGNLKAAEEQLTKALQWRKEMKPLDIVEKMKFSAKKFKNLGFITTYGVDEAKSVFTWNIYGAVKNIDETFGDLDSFIKWRVALMEFAIRELDLDRAKTVIPAVGEDPYQMFQVHDYQNVSFLRMSPTIRNASRETITVFSMAYPELLREKFFVNVPVVMGWVFSALKVFLSKNTIRKFHPITNGSALAREFGDAGVEFPKSYGGKSPELAENAMTVSLMDDAPQEKEAEPKTEKKTEAKTEAKVEEAEVKNEAPETKPEETKTETPAEPEKTTTEAADKPAADTNGAPKAAEALTPAK</sequence>
<dbReference type="InterPro" id="IPR001251">
    <property type="entry name" value="CRAL-TRIO_dom"/>
</dbReference>
<keyword evidence="5 16" id="KW-0813">Transport</keyword>
<evidence type="ECO:0000256" key="6">
    <source>
        <dbReference type="ARBA" id="ARBA00022490"/>
    </source>
</evidence>
<dbReference type="InterPro" id="IPR042938">
    <property type="entry name" value="Sfh5"/>
</dbReference>
<comment type="cofactor">
    <cofactor evidence="1">
        <name>heme b</name>
        <dbReference type="ChEBI" id="CHEBI:60344"/>
    </cofactor>
</comment>
<dbReference type="GO" id="GO:0005789">
    <property type="term" value="C:endoplasmic reticulum membrane"/>
    <property type="evidence" value="ECO:0007669"/>
    <property type="project" value="UniProtKB-SubCell"/>
</dbReference>
<dbReference type="RefSeq" id="XP_002848884.1">
    <property type="nucleotide sequence ID" value="XM_002848838.1"/>
</dbReference>
<proteinExistence type="inferred from homology"/>
<accession>C5FI19</accession>
<comment type="function">
    <text evidence="15">Non-classical phosphatidylinositol (PtdIns) transfer protein (PITP), which exhibits PtdIns-binding/transfer activity in the absence of detectable PtdCho-binding/transfer activity. Regulates PtdIns(4,5)P2 homeostasis at the plasma membrane. Heme-binding protein that may play a role in organic oxidant-induced stress responses.</text>
</comment>
<keyword evidence="6 16" id="KW-0963">Cytoplasm</keyword>
<dbReference type="InterPro" id="IPR011074">
    <property type="entry name" value="CRAL/TRIO_N_dom"/>
</dbReference>
<evidence type="ECO:0000256" key="1">
    <source>
        <dbReference type="ARBA" id="ARBA00001970"/>
    </source>
</evidence>
<dbReference type="SMART" id="SM00516">
    <property type="entry name" value="SEC14"/>
    <property type="match status" value="1"/>
</dbReference>
<dbReference type="eggNOG" id="KOG1471">
    <property type="taxonomic scope" value="Eukaryota"/>
</dbReference>
<evidence type="ECO:0000256" key="16">
    <source>
        <dbReference type="RuleBase" id="RU367059"/>
    </source>
</evidence>
<dbReference type="Pfam" id="PF03765">
    <property type="entry name" value="CRAL_TRIO_N"/>
    <property type="match status" value="1"/>
</dbReference>
<evidence type="ECO:0000313" key="20">
    <source>
        <dbReference type="Proteomes" id="UP000002035"/>
    </source>
</evidence>
<evidence type="ECO:0000256" key="8">
    <source>
        <dbReference type="ARBA" id="ARBA00022723"/>
    </source>
</evidence>
<keyword evidence="10 16" id="KW-0492">Microsome</keyword>
<dbReference type="SUPFAM" id="SSF52087">
    <property type="entry name" value="CRAL/TRIO domain"/>
    <property type="match status" value="1"/>
</dbReference>
<evidence type="ECO:0000256" key="2">
    <source>
        <dbReference type="ARBA" id="ARBA00004406"/>
    </source>
</evidence>
<keyword evidence="12 16" id="KW-0445">Lipid transport</keyword>
<evidence type="ECO:0000256" key="10">
    <source>
        <dbReference type="ARBA" id="ARBA00022848"/>
    </source>
</evidence>
<feature type="region of interest" description="Disordered" evidence="17">
    <location>
        <begin position="1"/>
        <end position="77"/>
    </location>
</feature>
<dbReference type="GO" id="GO:0005829">
    <property type="term" value="C:cytosol"/>
    <property type="evidence" value="ECO:0007669"/>
    <property type="project" value="TreeGrafter"/>
</dbReference>
<evidence type="ECO:0000256" key="13">
    <source>
        <dbReference type="ARBA" id="ARBA00023136"/>
    </source>
</evidence>
<keyword evidence="20" id="KW-1185">Reference proteome</keyword>
<evidence type="ECO:0000259" key="18">
    <source>
        <dbReference type="PROSITE" id="PS50191"/>
    </source>
</evidence>
<keyword evidence="11" id="KW-0408">Iron</keyword>
<evidence type="ECO:0000256" key="15">
    <source>
        <dbReference type="ARBA" id="ARBA00024180"/>
    </source>
</evidence>
<dbReference type="GO" id="GO:0005886">
    <property type="term" value="C:plasma membrane"/>
    <property type="evidence" value="ECO:0007669"/>
    <property type="project" value="TreeGrafter"/>
</dbReference>
<evidence type="ECO:0000256" key="5">
    <source>
        <dbReference type="ARBA" id="ARBA00022448"/>
    </source>
</evidence>
<evidence type="ECO:0000256" key="14">
    <source>
        <dbReference type="ARBA" id="ARBA00024146"/>
    </source>
</evidence>
<comment type="subcellular location">
    <subcellularLocation>
        <location evidence="16">Cytoplasm</location>
    </subcellularLocation>
    <subcellularLocation>
        <location evidence="2 16">Endoplasmic reticulum membrane</location>
        <topology evidence="2 16">Peripheral membrane protein</topology>
    </subcellularLocation>
    <subcellularLocation>
        <location evidence="16">Microsome membrane</location>
        <topology evidence="16">Peripheral membrane protein</topology>
    </subcellularLocation>
</comment>
<dbReference type="GO" id="GO:0046872">
    <property type="term" value="F:metal ion binding"/>
    <property type="evidence" value="ECO:0007669"/>
    <property type="project" value="UniProtKB-KW"/>
</dbReference>
<evidence type="ECO:0000256" key="11">
    <source>
        <dbReference type="ARBA" id="ARBA00023004"/>
    </source>
</evidence>
<evidence type="ECO:0000256" key="12">
    <source>
        <dbReference type="ARBA" id="ARBA00023055"/>
    </source>
</evidence>
<dbReference type="Proteomes" id="UP000002035">
    <property type="component" value="Unassembled WGS sequence"/>
</dbReference>
<protein>
    <recommendedName>
        <fullName evidence="4 16">Phosphatidylinositol transfer protein SFH5</fullName>
        <shortName evidence="16">PITP SFH5</shortName>
    </recommendedName>
</protein>
<organism evidence="19 20">
    <name type="scientific">Arthroderma otae (strain ATCC MYA-4605 / CBS 113480)</name>
    <name type="common">Microsporum canis</name>
    <dbReference type="NCBI Taxonomy" id="554155"/>
    <lineage>
        <taxon>Eukaryota</taxon>
        <taxon>Fungi</taxon>
        <taxon>Dikarya</taxon>
        <taxon>Ascomycota</taxon>
        <taxon>Pezizomycotina</taxon>
        <taxon>Eurotiomycetes</taxon>
        <taxon>Eurotiomycetidae</taxon>
        <taxon>Onygenales</taxon>
        <taxon>Arthrodermataceae</taxon>
        <taxon>Microsporum</taxon>
    </lineage>
</organism>
<dbReference type="PROSITE" id="PS50191">
    <property type="entry name" value="CRAL_TRIO"/>
    <property type="match status" value="1"/>
</dbReference>
<dbReference type="CDD" id="cd00170">
    <property type="entry name" value="SEC14"/>
    <property type="match status" value="1"/>
</dbReference>
<dbReference type="OrthoDB" id="75724at2759"/>
<name>C5FI19_ARTOC</name>
<dbReference type="STRING" id="554155.C5FI19"/>
<dbReference type="InterPro" id="IPR036273">
    <property type="entry name" value="CRAL/TRIO_N_dom_sf"/>
</dbReference>
<dbReference type="GO" id="GO:0043001">
    <property type="term" value="P:Golgi to plasma membrane protein transport"/>
    <property type="evidence" value="ECO:0007669"/>
    <property type="project" value="TreeGrafter"/>
</dbReference>
<dbReference type="GeneID" id="9223141"/>
<evidence type="ECO:0000256" key="9">
    <source>
        <dbReference type="ARBA" id="ARBA00022824"/>
    </source>
</evidence>
<keyword evidence="7" id="KW-0349">Heme</keyword>
<dbReference type="PANTHER" id="PTHR47669">
    <property type="entry name" value="PHOSPHATIDYLINOSITOL TRANSFER PROTEIN SFH5"/>
    <property type="match status" value="1"/>
</dbReference>
<dbReference type="FunFam" id="3.40.525.10:FF:000017">
    <property type="entry name" value="Phosphatidylinositol transfer protein sfh5"/>
    <property type="match status" value="1"/>
</dbReference>
<evidence type="ECO:0000313" key="19">
    <source>
        <dbReference type="EMBL" id="EEQ28999.1"/>
    </source>
</evidence>
<dbReference type="AlphaFoldDB" id="C5FI19"/>
<evidence type="ECO:0000256" key="4">
    <source>
        <dbReference type="ARBA" id="ARBA00018320"/>
    </source>
</evidence>
<feature type="compositionally biased region" description="Basic and acidic residues" evidence="17">
    <location>
        <begin position="356"/>
        <end position="414"/>
    </location>
</feature>
<keyword evidence="9 16" id="KW-0256">Endoplasmic reticulum</keyword>
<dbReference type="GO" id="GO:0032541">
    <property type="term" value="C:cortical endoplasmic reticulum"/>
    <property type="evidence" value="ECO:0007669"/>
    <property type="project" value="TreeGrafter"/>
</dbReference>
<gene>
    <name evidence="19" type="ORF">MCYG_01818</name>
</gene>
<keyword evidence="13 16" id="KW-0472">Membrane</keyword>
<dbReference type="SUPFAM" id="SSF46938">
    <property type="entry name" value="CRAL/TRIO N-terminal domain"/>
    <property type="match status" value="1"/>
</dbReference>
<dbReference type="Gene3D" id="3.40.525.10">
    <property type="entry name" value="CRAL-TRIO lipid binding domain"/>
    <property type="match status" value="1"/>
</dbReference>
<dbReference type="InterPro" id="IPR036865">
    <property type="entry name" value="CRAL-TRIO_dom_sf"/>
</dbReference>
<comment type="similarity">
    <text evidence="3 16">Belongs to the SFH5 family.</text>
</comment>
<dbReference type="EMBL" id="DS995702">
    <property type="protein sequence ID" value="EEQ28999.1"/>
    <property type="molecule type" value="Genomic_DNA"/>
</dbReference>
<feature type="compositionally biased region" description="Basic and acidic residues" evidence="17">
    <location>
        <begin position="48"/>
        <end position="61"/>
    </location>
</feature>
<feature type="region of interest" description="Disordered" evidence="17">
    <location>
        <begin position="354"/>
        <end position="431"/>
    </location>
</feature>
<dbReference type="GO" id="GO:0008526">
    <property type="term" value="F:phosphatidylinositol transfer activity"/>
    <property type="evidence" value="ECO:0007669"/>
    <property type="project" value="UniProtKB-UniRule"/>
</dbReference>
<dbReference type="OMA" id="MVQIHDY"/>
<evidence type="ECO:0000256" key="7">
    <source>
        <dbReference type="ARBA" id="ARBA00022617"/>
    </source>
</evidence>